<accession>A0A8B6DDD1</accession>
<name>A0A8B6DDD1_MYTGA</name>
<dbReference type="InterPro" id="IPR005135">
    <property type="entry name" value="Endo/exonuclease/phosphatase"/>
</dbReference>
<sequence length="874" mass="100206">MFNRSIEELKKENKQLKDRDFKYSDRFKNLQNQINVIKTCTERFQTDMKTIKVQSQQNCEQNSKTNSDLNSLVSQFLESVKTVTEMKSDIAKIHEHITKHTVNMKSIDKTVKAESERLNRMSDTRAIGVSSLKSKTDLINSKLKDLDAQVELACQTYSSLSVSVSDVRKRLVNAEKELKTVNKKQKTYSEIVKKVTPITLVENKETNKVNEIRKINDVNNGNEVNKDNTENKVNEHFCKSTARYVSSQAEIHNTFHDAESAKDHIKNSEDNGNKNISVHFPRSVCNPAHNFTGLIHVERKRVARFYVGGIDKTVSSEQGMRYFLQQSGIRVTFLRYFDKQSFKTASAQLNIDARDEHIIHDSSFWPKGIFTRDWKPWASFIHDKRTRLIMELNLACWNCRGIMSGVPYLIDFLNTNRIDVIAIAEHWLRSCQLMFLDTIDPTNYIGYGKGADDNCHQLFNFNIRGGVAFLVSKSLQPFVEVLDIPSNRISGIELNIPDTPNIYLISVYLPAVTQSYELFSKEVEILIDVYNILSTMGTVVLMGDFNCKIEGPRYTFDYDKRSDSLRSFMQECNLRSLHLETNGIGPVCTFQSYQGGPKTAIDHIIVSIENLTKFSKIQVPDEHMFNVSDHKPIRCSFALSDNTNYVSKDDDLTAQRRISWTKAVQNGAIADYSFAVSQFLWDIKSPTATSFNIEQYYSEIVNAILRADMETLPGKHDYKSAKLNFRKQLELAYENYISEINRKIEESVDCDQRFVWSVIKSGRKSVSHCQQLNISGIQLISSDEIRDGWVTHFQSVFSFDSNLINPVNEKAIDNTINDLLETVRTNTNENIEEFTFDELYKLCDNLPCNKSPGLDGICYEHFEIRRKATSASSL</sequence>
<organism evidence="2 3">
    <name type="scientific">Mytilus galloprovincialis</name>
    <name type="common">Mediterranean mussel</name>
    <dbReference type="NCBI Taxonomy" id="29158"/>
    <lineage>
        <taxon>Eukaryota</taxon>
        <taxon>Metazoa</taxon>
        <taxon>Spiralia</taxon>
        <taxon>Lophotrochozoa</taxon>
        <taxon>Mollusca</taxon>
        <taxon>Bivalvia</taxon>
        <taxon>Autobranchia</taxon>
        <taxon>Pteriomorphia</taxon>
        <taxon>Mytilida</taxon>
        <taxon>Mytiloidea</taxon>
        <taxon>Mytilidae</taxon>
        <taxon>Mytilinae</taxon>
        <taxon>Mytilus</taxon>
    </lineage>
</organism>
<reference evidence="2" key="1">
    <citation type="submission" date="2018-11" db="EMBL/GenBank/DDBJ databases">
        <authorList>
            <person name="Alioto T."/>
            <person name="Alioto T."/>
        </authorList>
    </citation>
    <scope>NUCLEOTIDE SEQUENCE</scope>
</reference>
<dbReference type="AlphaFoldDB" id="A0A8B6DDD1"/>
<proteinExistence type="predicted"/>
<gene>
    <name evidence="2" type="ORF">MGAL_10B041032</name>
</gene>
<dbReference type="OrthoDB" id="6111954at2759"/>
<feature type="domain" description="Endonuclease/exonuclease/phosphatase" evidence="1">
    <location>
        <begin position="397"/>
        <end position="630"/>
    </location>
</feature>
<dbReference type="Proteomes" id="UP000596742">
    <property type="component" value="Unassembled WGS sequence"/>
</dbReference>
<evidence type="ECO:0000313" key="2">
    <source>
        <dbReference type="EMBL" id="VDI17475.1"/>
    </source>
</evidence>
<dbReference type="SUPFAM" id="SSF56219">
    <property type="entry name" value="DNase I-like"/>
    <property type="match status" value="1"/>
</dbReference>
<dbReference type="Gene3D" id="3.60.10.10">
    <property type="entry name" value="Endonuclease/exonuclease/phosphatase"/>
    <property type="match status" value="1"/>
</dbReference>
<dbReference type="EMBL" id="UYJE01003215">
    <property type="protein sequence ID" value="VDI17475.1"/>
    <property type="molecule type" value="Genomic_DNA"/>
</dbReference>
<dbReference type="Pfam" id="PF03372">
    <property type="entry name" value="Exo_endo_phos"/>
    <property type="match status" value="1"/>
</dbReference>
<evidence type="ECO:0000259" key="1">
    <source>
        <dbReference type="Pfam" id="PF03372"/>
    </source>
</evidence>
<keyword evidence="3" id="KW-1185">Reference proteome</keyword>
<evidence type="ECO:0000313" key="3">
    <source>
        <dbReference type="Proteomes" id="UP000596742"/>
    </source>
</evidence>
<dbReference type="InterPro" id="IPR036691">
    <property type="entry name" value="Endo/exonu/phosph_ase_sf"/>
</dbReference>
<protein>
    <recommendedName>
        <fullName evidence="1">Endonuclease/exonuclease/phosphatase domain-containing protein</fullName>
    </recommendedName>
</protein>
<comment type="caution">
    <text evidence="2">The sequence shown here is derived from an EMBL/GenBank/DDBJ whole genome shotgun (WGS) entry which is preliminary data.</text>
</comment>
<dbReference type="GO" id="GO:0003824">
    <property type="term" value="F:catalytic activity"/>
    <property type="evidence" value="ECO:0007669"/>
    <property type="project" value="InterPro"/>
</dbReference>